<sequence>MELLMQGVTLMVIGMATVFVFLVLLIAVMAASAGFFKKFAHLFPEEVVETRSSAAATADPSEEVAAIIAAIRAKRG</sequence>
<evidence type="ECO:0000313" key="8">
    <source>
        <dbReference type="Proteomes" id="UP001290861"/>
    </source>
</evidence>
<reference evidence="7 8" key="1">
    <citation type="journal article" date="2024" name="Appl. Environ. Microbiol.">
        <title>Pontiella agarivorans sp. nov., a novel marine anaerobic bacterium capable of degrading macroalgal polysaccharides and fixing nitrogen.</title>
        <authorList>
            <person name="Liu N."/>
            <person name="Kivenson V."/>
            <person name="Peng X."/>
            <person name="Cui Z."/>
            <person name="Lankiewicz T.S."/>
            <person name="Gosselin K.M."/>
            <person name="English C.J."/>
            <person name="Blair E.M."/>
            <person name="O'Malley M.A."/>
            <person name="Valentine D.L."/>
        </authorList>
    </citation>
    <scope>NUCLEOTIDE SEQUENCE [LARGE SCALE GENOMIC DNA]</scope>
    <source>
        <strain evidence="7 8">NLcol2</strain>
    </source>
</reference>
<evidence type="ECO:0000256" key="5">
    <source>
        <dbReference type="ARBA" id="ARBA00023136"/>
    </source>
</evidence>
<feature type="transmembrane region" description="Helical" evidence="6">
    <location>
        <begin position="12"/>
        <end position="36"/>
    </location>
</feature>
<protein>
    <submittedName>
        <fullName evidence="7">OadG family protein</fullName>
    </submittedName>
</protein>
<evidence type="ECO:0000256" key="2">
    <source>
        <dbReference type="ARBA" id="ARBA00022475"/>
    </source>
</evidence>
<dbReference type="RefSeq" id="WP_322606960.1">
    <property type="nucleotide sequence ID" value="NZ_JARVCO010000002.1"/>
</dbReference>
<evidence type="ECO:0000256" key="6">
    <source>
        <dbReference type="SAM" id="Phobius"/>
    </source>
</evidence>
<keyword evidence="3 6" id="KW-0812">Transmembrane</keyword>
<keyword evidence="5 6" id="KW-0472">Membrane</keyword>
<gene>
    <name evidence="7" type="ORF">P9H32_00825</name>
</gene>
<comment type="caution">
    <text evidence="7">The sequence shown here is derived from an EMBL/GenBank/DDBJ whole genome shotgun (WGS) entry which is preliminary data.</text>
</comment>
<evidence type="ECO:0000313" key="7">
    <source>
        <dbReference type="EMBL" id="MDZ8117155.1"/>
    </source>
</evidence>
<dbReference type="NCBIfam" id="TIGR01195">
    <property type="entry name" value="oadG_fam"/>
    <property type="match status" value="1"/>
</dbReference>
<evidence type="ECO:0000256" key="3">
    <source>
        <dbReference type="ARBA" id="ARBA00022692"/>
    </source>
</evidence>
<organism evidence="7 8">
    <name type="scientific">Pontiella agarivorans</name>
    <dbReference type="NCBI Taxonomy" id="3038953"/>
    <lineage>
        <taxon>Bacteria</taxon>
        <taxon>Pseudomonadati</taxon>
        <taxon>Kiritimatiellota</taxon>
        <taxon>Kiritimatiellia</taxon>
        <taxon>Kiritimatiellales</taxon>
        <taxon>Pontiellaceae</taxon>
        <taxon>Pontiella</taxon>
    </lineage>
</organism>
<accession>A0ABU5MSI3</accession>
<evidence type="ECO:0000256" key="4">
    <source>
        <dbReference type="ARBA" id="ARBA00022989"/>
    </source>
</evidence>
<keyword evidence="2" id="KW-1003">Cell membrane</keyword>
<dbReference type="Pfam" id="PF04277">
    <property type="entry name" value="OAD_gamma"/>
    <property type="match status" value="1"/>
</dbReference>
<evidence type="ECO:0000256" key="1">
    <source>
        <dbReference type="ARBA" id="ARBA00004236"/>
    </source>
</evidence>
<comment type="subcellular location">
    <subcellularLocation>
        <location evidence="1">Cell membrane</location>
    </subcellularLocation>
</comment>
<keyword evidence="8" id="KW-1185">Reference proteome</keyword>
<dbReference type="Proteomes" id="UP001290861">
    <property type="component" value="Unassembled WGS sequence"/>
</dbReference>
<keyword evidence="4 6" id="KW-1133">Transmembrane helix</keyword>
<name>A0ABU5MSI3_9BACT</name>
<dbReference type="InterPro" id="IPR005899">
    <property type="entry name" value="Na_pump_deCOase"/>
</dbReference>
<proteinExistence type="predicted"/>
<dbReference type="EMBL" id="JARVCO010000002">
    <property type="protein sequence ID" value="MDZ8117155.1"/>
    <property type="molecule type" value="Genomic_DNA"/>
</dbReference>